<feature type="transmembrane region" description="Helical" evidence="6">
    <location>
        <begin position="134"/>
        <end position="156"/>
    </location>
</feature>
<dbReference type="InterPro" id="IPR000620">
    <property type="entry name" value="EamA_dom"/>
</dbReference>
<reference evidence="9" key="1">
    <citation type="submission" date="2019-02" db="EMBL/GenBank/DDBJ databases">
        <title>Isolation and identification of novel species under the genus Muribaculum.</title>
        <authorList>
            <person name="Miyake S."/>
            <person name="Ding Y."/>
            <person name="Low A."/>
            <person name="Soh M."/>
            <person name="Seedorf H."/>
        </authorList>
    </citation>
    <scope>NUCLEOTIDE SEQUENCE [LARGE SCALE GENOMIC DNA]</scope>
    <source>
        <strain evidence="9">H5</strain>
    </source>
</reference>
<dbReference type="InterPro" id="IPR050638">
    <property type="entry name" value="AA-Vitamin_Transporters"/>
</dbReference>
<feature type="transmembrane region" description="Helical" evidence="6">
    <location>
        <begin position="44"/>
        <end position="63"/>
    </location>
</feature>
<evidence type="ECO:0000256" key="3">
    <source>
        <dbReference type="ARBA" id="ARBA00022692"/>
    </source>
</evidence>
<evidence type="ECO:0000313" key="9">
    <source>
        <dbReference type="Proteomes" id="UP000297149"/>
    </source>
</evidence>
<feature type="transmembrane region" description="Helical" evidence="6">
    <location>
        <begin position="12"/>
        <end position="32"/>
    </location>
</feature>
<evidence type="ECO:0000256" key="6">
    <source>
        <dbReference type="SAM" id="Phobius"/>
    </source>
</evidence>
<feature type="transmembrane region" description="Helical" evidence="6">
    <location>
        <begin position="162"/>
        <end position="182"/>
    </location>
</feature>
<dbReference type="PANTHER" id="PTHR32322">
    <property type="entry name" value="INNER MEMBRANE TRANSPORTER"/>
    <property type="match status" value="1"/>
</dbReference>
<dbReference type="Pfam" id="PF00892">
    <property type="entry name" value="EamA"/>
    <property type="match status" value="2"/>
</dbReference>
<evidence type="ECO:0000256" key="1">
    <source>
        <dbReference type="ARBA" id="ARBA00004651"/>
    </source>
</evidence>
<gene>
    <name evidence="8" type="ORF">E7747_04785</name>
</gene>
<dbReference type="PANTHER" id="PTHR32322:SF18">
    <property type="entry name" value="S-ADENOSYLMETHIONINE_S-ADENOSYLHOMOCYSTEINE TRANSPORTER"/>
    <property type="match status" value="1"/>
</dbReference>
<comment type="subcellular location">
    <subcellularLocation>
        <location evidence="1">Cell membrane</location>
        <topology evidence="1">Multi-pass membrane protein</topology>
    </subcellularLocation>
</comment>
<dbReference type="SUPFAM" id="SSF103481">
    <property type="entry name" value="Multidrug resistance efflux transporter EmrE"/>
    <property type="match status" value="2"/>
</dbReference>
<proteinExistence type="predicted"/>
<protein>
    <submittedName>
        <fullName evidence="8">DMT family transporter</fullName>
    </submittedName>
</protein>
<dbReference type="KEGG" id="ddb:E7747_04785"/>
<keyword evidence="4 6" id="KW-1133">Transmembrane helix</keyword>
<feature type="transmembrane region" description="Helical" evidence="6">
    <location>
        <begin position="257"/>
        <end position="273"/>
    </location>
</feature>
<name>A0A4V1D338_9BACT</name>
<dbReference type="EMBL" id="CP039396">
    <property type="protein sequence ID" value="QCD41658.1"/>
    <property type="molecule type" value="Genomic_DNA"/>
</dbReference>
<feature type="transmembrane region" description="Helical" evidence="6">
    <location>
        <begin position="224"/>
        <end position="245"/>
    </location>
</feature>
<dbReference type="GO" id="GO:0005886">
    <property type="term" value="C:plasma membrane"/>
    <property type="evidence" value="ECO:0007669"/>
    <property type="project" value="UniProtKB-SubCell"/>
</dbReference>
<organism evidence="8 9">
    <name type="scientific">Duncaniella dubosii</name>
    <dbReference type="NCBI Taxonomy" id="2518971"/>
    <lineage>
        <taxon>Bacteria</taxon>
        <taxon>Pseudomonadati</taxon>
        <taxon>Bacteroidota</taxon>
        <taxon>Bacteroidia</taxon>
        <taxon>Bacteroidales</taxon>
        <taxon>Muribaculaceae</taxon>
        <taxon>Duncaniella</taxon>
    </lineage>
</organism>
<dbReference type="Proteomes" id="UP000297149">
    <property type="component" value="Chromosome"/>
</dbReference>
<evidence type="ECO:0000256" key="4">
    <source>
        <dbReference type="ARBA" id="ARBA00022989"/>
    </source>
</evidence>
<evidence type="ECO:0000313" key="8">
    <source>
        <dbReference type="EMBL" id="QCD41658.1"/>
    </source>
</evidence>
<feature type="transmembrane region" description="Helical" evidence="6">
    <location>
        <begin position="279"/>
        <end position="298"/>
    </location>
</feature>
<keyword evidence="9" id="KW-1185">Reference proteome</keyword>
<accession>A0A4V1D338</accession>
<keyword evidence="3 6" id="KW-0812">Transmembrane</keyword>
<dbReference type="InterPro" id="IPR037185">
    <property type="entry name" value="EmrE-like"/>
</dbReference>
<evidence type="ECO:0000256" key="2">
    <source>
        <dbReference type="ARBA" id="ARBA00022475"/>
    </source>
</evidence>
<feature type="transmembrane region" description="Helical" evidence="6">
    <location>
        <begin position="75"/>
        <end position="91"/>
    </location>
</feature>
<evidence type="ECO:0000259" key="7">
    <source>
        <dbReference type="Pfam" id="PF00892"/>
    </source>
</evidence>
<sequence>MSTKRFSPKGNLLLYHVGAAVAVIGWGVSFISTKVLLDNGLHPIEIYIYRFAIAYLAMLLICHKKIFSNSWRHEFSFMLAGLFGGSIYFISENVALEYTLVSNVSLITSLSPLLTVLLIGFIYKSDRPGKETILGSVVAFLGVGLVIFNSSFNLSINPLGDLLSLLAAFCWAIYSIVLKQLNPLYSALFITRKTFFYGVLTAIPFLLIEPSITPPTVLLDPVLLGNILFLALFCSMFAYLMWAAIIGKIGAVKASNYMYFQPVVTLVFSFLILGEKISVIGYTGCAMILLGVWMADYLQKRKLRN</sequence>
<feature type="domain" description="EamA" evidence="7">
    <location>
        <begin position="17"/>
        <end position="147"/>
    </location>
</feature>
<keyword evidence="5 6" id="KW-0472">Membrane</keyword>
<dbReference type="RefSeq" id="WP_136414447.1">
    <property type="nucleotide sequence ID" value="NZ_CP039396.1"/>
</dbReference>
<dbReference type="AlphaFoldDB" id="A0A4V1D338"/>
<keyword evidence="2" id="KW-1003">Cell membrane</keyword>
<feature type="transmembrane region" description="Helical" evidence="6">
    <location>
        <begin position="194"/>
        <end position="212"/>
    </location>
</feature>
<evidence type="ECO:0000256" key="5">
    <source>
        <dbReference type="ARBA" id="ARBA00023136"/>
    </source>
</evidence>
<feature type="domain" description="EamA" evidence="7">
    <location>
        <begin position="159"/>
        <end position="294"/>
    </location>
</feature>
<feature type="transmembrane region" description="Helical" evidence="6">
    <location>
        <begin position="103"/>
        <end position="122"/>
    </location>
</feature>